<accession>A0A183EYU8</accession>
<organism evidence="3">
    <name type="scientific">Gongylonema pulchrum</name>
    <dbReference type="NCBI Taxonomy" id="637853"/>
    <lineage>
        <taxon>Eukaryota</taxon>
        <taxon>Metazoa</taxon>
        <taxon>Ecdysozoa</taxon>
        <taxon>Nematoda</taxon>
        <taxon>Chromadorea</taxon>
        <taxon>Rhabditida</taxon>
        <taxon>Spirurina</taxon>
        <taxon>Spiruromorpha</taxon>
        <taxon>Spiruroidea</taxon>
        <taxon>Gongylonematidae</taxon>
        <taxon>Gongylonema</taxon>
    </lineage>
</organism>
<sequence length="94" mass="11412">MHIFRYNCGDESCYLDLARLRGVKYFTWAKNDKVIAVGENLQRAGQSHKKFQNYRFDGAEFRRLVLLQIEYVRRHPAYVAEVRKRRRKQFNEEL</sequence>
<dbReference type="WBParaSite" id="GPUH_0002616901-mRNA-1">
    <property type="protein sequence ID" value="GPUH_0002616901-mRNA-1"/>
    <property type="gene ID" value="GPUH_0002616901"/>
</dbReference>
<evidence type="ECO:0000313" key="3">
    <source>
        <dbReference type="WBParaSite" id="GPUH_0002616901-mRNA-1"/>
    </source>
</evidence>
<keyword evidence="2" id="KW-1185">Reference proteome</keyword>
<proteinExistence type="predicted"/>
<protein>
    <submittedName>
        <fullName evidence="3">GIY-YIG domain-containing protein</fullName>
    </submittedName>
</protein>
<dbReference type="OrthoDB" id="529273at2759"/>
<reference evidence="1 2" key="2">
    <citation type="submission" date="2018-11" db="EMBL/GenBank/DDBJ databases">
        <authorList>
            <consortium name="Pathogen Informatics"/>
        </authorList>
    </citation>
    <scope>NUCLEOTIDE SEQUENCE [LARGE SCALE GENOMIC DNA]</scope>
</reference>
<dbReference type="Proteomes" id="UP000271098">
    <property type="component" value="Unassembled WGS sequence"/>
</dbReference>
<reference evidence="3" key="1">
    <citation type="submission" date="2016-06" db="UniProtKB">
        <authorList>
            <consortium name="WormBaseParasite"/>
        </authorList>
    </citation>
    <scope>IDENTIFICATION</scope>
</reference>
<name>A0A183EYU8_9BILA</name>
<evidence type="ECO:0000313" key="1">
    <source>
        <dbReference type="EMBL" id="VDN45151.1"/>
    </source>
</evidence>
<gene>
    <name evidence="1" type="ORF">GPUH_LOCUS26140</name>
</gene>
<dbReference type="EMBL" id="UYRT01108849">
    <property type="protein sequence ID" value="VDN45151.1"/>
    <property type="molecule type" value="Genomic_DNA"/>
</dbReference>
<evidence type="ECO:0000313" key="2">
    <source>
        <dbReference type="Proteomes" id="UP000271098"/>
    </source>
</evidence>
<dbReference type="AlphaFoldDB" id="A0A183EYU8"/>